<gene>
    <name evidence="19" type="ORF">CJOHNSTONI_LOCUS1345</name>
</gene>
<dbReference type="FunFam" id="3.40.1110.10:FF:000087">
    <property type="entry name" value="Phospholipid-transporting ATPase"/>
    <property type="match status" value="1"/>
</dbReference>
<dbReference type="InterPro" id="IPR032630">
    <property type="entry name" value="P_typ_ATPase_c"/>
</dbReference>
<dbReference type="Proteomes" id="UP000746747">
    <property type="component" value="Unassembled WGS sequence"/>
</dbReference>
<dbReference type="PRINTS" id="PR00119">
    <property type="entry name" value="CATATPASE"/>
</dbReference>
<evidence type="ECO:0000313" key="19">
    <source>
        <dbReference type="EMBL" id="CAG9530903.1"/>
    </source>
</evidence>
<feature type="binding site" evidence="15">
    <location>
        <position position="405"/>
    </location>
    <ligand>
        <name>Mg(2+)</name>
        <dbReference type="ChEBI" id="CHEBI:18420"/>
    </ligand>
</feature>
<feature type="transmembrane region" description="Helical" evidence="16">
    <location>
        <begin position="69"/>
        <end position="91"/>
    </location>
</feature>
<dbReference type="SUPFAM" id="SSF56784">
    <property type="entry name" value="HAD-like"/>
    <property type="match status" value="1"/>
</dbReference>
<keyword evidence="10 16" id="KW-1133">Transmembrane helix</keyword>
<feature type="binding site" evidence="15">
    <location>
        <position position="403"/>
    </location>
    <ligand>
        <name>Mg(2+)</name>
        <dbReference type="ChEBI" id="CHEBI:18420"/>
    </ligand>
</feature>
<comment type="similarity">
    <text evidence="2 16">Belongs to the cation transport ATPase (P-type) (TC 3.A.3) family. Type IV subfamily.</text>
</comment>
<feature type="binding site" evidence="14">
    <location>
        <position position="753"/>
    </location>
    <ligand>
        <name>ATP</name>
        <dbReference type="ChEBI" id="CHEBI:30616"/>
    </ligand>
</feature>
<dbReference type="Gene3D" id="3.40.50.1000">
    <property type="entry name" value="HAD superfamily/HAD-like"/>
    <property type="match status" value="1"/>
</dbReference>
<evidence type="ECO:0000256" key="2">
    <source>
        <dbReference type="ARBA" id="ARBA00008109"/>
    </source>
</evidence>
<dbReference type="GO" id="GO:0045332">
    <property type="term" value="P:phospholipid translocation"/>
    <property type="evidence" value="ECO:0007669"/>
    <property type="project" value="TreeGrafter"/>
</dbReference>
<feature type="binding site" evidence="14">
    <location>
        <position position="551"/>
    </location>
    <ligand>
        <name>ATP</name>
        <dbReference type="ChEBI" id="CHEBI:30616"/>
    </ligand>
</feature>
<dbReference type="NCBIfam" id="TIGR01652">
    <property type="entry name" value="ATPase-Plipid"/>
    <property type="match status" value="1"/>
</dbReference>
<feature type="transmembrane region" description="Helical" evidence="16">
    <location>
        <begin position="983"/>
        <end position="1003"/>
    </location>
</feature>
<feature type="binding site" evidence="15">
    <location>
        <position position="779"/>
    </location>
    <ligand>
        <name>Mg(2+)</name>
        <dbReference type="ChEBI" id="CHEBI:18420"/>
    </ligand>
</feature>
<dbReference type="SUPFAM" id="SSF81665">
    <property type="entry name" value="Calcium ATPase, transmembrane domain M"/>
    <property type="match status" value="1"/>
</dbReference>
<evidence type="ECO:0000256" key="1">
    <source>
        <dbReference type="ARBA" id="ARBA00004141"/>
    </source>
</evidence>
<evidence type="ECO:0000256" key="15">
    <source>
        <dbReference type="PIRSR" id="PIRSR606539-3"/>
    </source>
</evidence>
<feature type="binding site" evidence="14">
    <location>
        <position position="667"/>
    </location>
    <ligand>
        <name>ATP</name>
        <dbReference type="ChEBI" id="CHEBI:30616"/>
    </ligand>
</feature>
<dbReference type="InterPro" id="IPR023214">
    <property type="entry name" value="HAD_sf"/>
</dbReference>
<feature type="binding site" evidence="14">
    <location>
        <position position="783"/>
    </location>
    <ligand>
        <name>ATP</name>
        <dbReference type="ChEBI" id="CHEBI:30616"/>
    </ligand>
</feature>
<feature type="transmembrane region" description="Helical" evidence="16">
    <location>
        <begin position="919"/>
        <end position="941"/>
    </location>
</feature>
<keyword evidence="7 14" id="KW-0067">ATP-binding</keyword>
<organism evidence="19 20">
    <name type="scientific">Cercopithifilaria johnstoni</name>
    <dbReference type="NCBI Taxonomy" id="2874296"/>
    <lineage>
        <taxon>Eukaryota</taxon>
        <taxon>Metazoa</taxon>
        <taxon>Ecdysozoa</taxon>
        <taxon>Nematoda</taxon>
        <taxon>Chromadorea</taxon>
        <taxon>Rhabditida</taxon>
        <taxon>Spirurina</taxon>
        <taxon>Spiruromorpha</taxon>
        <taxon>Filarioidea</taxon>
        <taxon>Onchocercidae</taxon>
        <taxon>Cercopithifilaria</taxon>
    </lineage>
</organism>
<dbReference type="SFLD" id="SFLDG00002">
    <property type="entry name" value="C1.7:_P-type_atpase_like"/>
    <property type="match status" value="1"/>
</dbReference>
<dbReference type="EC" id="7.6.2.1" evidence="16"/>
<evidence type="ECO:0000256" key="13">
    <source>
        <dbReference type="PIRSR" id="PIRSR606539-1"/>
    </source>
</evidence>
<keyword evidence="4 16" id="KW-0812">Transmembrane</keyword>
<feature type="binding site" evidence="14">
    <location>
        <position position="668"/>
    </location>
    <ligand>
        <name>ATP</name>
        <dbReference type="ChEBI" id="CHEBI:30616"/>
    </ligand>
</feature>
<dbReference type="SFLD" id="SFLDF00027">
    <property type="entry name" value="p-type_atpase"/>
    <property type="match status" value="1"/>
</dbReference>
<dbReference type="PROSITE" id="PS00154">
    <property type="entry name" value="ATPASE_E1_E2"/>
    <property type="match status" value="1"/>
</dbReference>
<dbReference type="InterPro" id="IPR008250">
    <property type="entry name" value="ATPase_P-typ_transduc_dom_A_sf"/>
</dbReference>
<dbReference type="EMBL" id="CAKAEH010000411">
    <property type="protein sequence ID" value="CAG9530903.1"/>
    <property type="molecule type" value="Genomic_DNA"/>
</dbReference>
<feature type="transmembrane region" description="Helical" evidence="16">
    <location>
        <begin position="297"/>
        <end position="322"/>
    </location>
</feature>
<name>A0A8J2PWJ2_9BILA</name>
<feature type="transmembrane region" description="Helical" evidence="16">
    <location>
        <begin position="1023"/>
        <end position="1050"/>
    </location>
</feature>
<dbReference type="Pfam" id="PF08282">
    <property type="entry name" value="Hydrolase_3"/>
    <property type="match status" value="1"/>
</dbReference>
<keyword evidence="6 14" id="KW-0547">Nucleotide-binding</keyword>
<feature type="transmembrane region" description="Helical" evidence="16">
    <location>
        <begin position="869"/>
        <end position="889"/>
    </location>
</feature>
<evidence type="ECO:0000313" key="20">
    <source>
        <dbReference type="Proteomes" id="UP000746747"/>
    </source>
</evidence>
<feature type="transmembrane region" description="Helical" evidence="16">
    <location>
        <begin position="41"/>
        <end position="63"/>
    </location>
</feature>
<dbReference type="GO" id="GO:0005524">
    <property type="term" value="F:ATP binding"/>
    <property type="evidence" value="ECO:0007669"/>
    <property type="project" value="UniProtKB-UniRule"/>
</dbReference>
<evidence type="ECO:0000256" key="10">
    <source>
        <dbReference type="ARBA" id="ARBA00022989"/>
    </source>
</evidence>
<keyword evidence="8 15" id="KW-0460">Magnesium</keyword>
<dbReference type="InterPro" id="IPR023298">
    <property type="entry name" value="ATPase_P-typ_TM_dom_sf"/>
</dbReference>
<dbReference type="Pfam" id="PF13246">
    <property type="entry name" value="Cation_ATPase"/>
    <property type="match status" value="1"/>
</dbReference>
<feature type="binding site" evidence="14">
    <location>
        <position position="759"/>
    </location>
    <ligand>
        <name>ATP</name>
        <dbReference type="ChEBI" id="CHEBI:30616"/>
    </ligand>
</feature>
<evidence type="ECO:0000256" key="8">
    <source>
        <dbReference type="ARBA" id="ARBA00022842"/>
    </source>
</evidence>
<sequence>MYWRQKRHLTSSHVIIGRADWKTSNYVSTTKYNVFTFLPIFLFYQFKTFGNLFFLMICIVQFFPSLNPYGTNTTIIPLVIIILAAAAKEIFEDFRRLMADRRVNRRFVLICKEDEKTKNWKWERIHWAKLKVGQVVKIMKNETIPADIVLISSSEPAGMAYIETSNLDGETNLKIRQALPKTAGIIDDNKVIALCSSLWKMECDPPSPALYEFHGVIKISNSLEMLRKESDEDLKTDYSLGTNQLLPRGCKLQNTDWVYGVAVYVGRCTKLVLNTSGTRTKVSLVERITNCMMMIQFGFLVFMALFNACMGSNSISRVYYYLPYFHDNFHRLHIFPTLIGLIIFYSGLIPISLNITLEMIQLFQAYFIQQDLNLYDENTDTRTEVRSSNLNSQLGQVRYIISDKTGTLTQNKMCFKMCTIGGIQYGSMKTKKFTDKKILNDLTNNAANANDIREFLTLLAICHMVVPEKTVNSGLQKLIYHSSSPDEKALVKGARDLKFIFHTRTPQSVFIEAMGKQEKYDILNVLEFTNNRKRMGVIVRCPDKKLRLYIKGADSVIFPRLTLNSKKFLISRTMKHLVNFANLGLRTLCMAMCILKEEEYKKWEPGYHRATVALKGREKLIEMEAEKIEKNLELLGASAIEDKLQEGVKATIKHLIEGGIIVWVLTGDKLETAQSIGYSCGLIDPFTPILILGEKNAEKTADKINIFLDKFANKNIKISLIVSGESLDHALKMQYKMQFLHLASLSSTLICCRCSPAQKAAVVKLLKNWSDGTVLAIGDGANDVAMIQEADIGVGISGEEGLRASLAADYSIAQFRFLERLIFIHGAINYHRITKTILYFFYKNIVQTLTMFFYEFHTLFADSSIMDNWSLVMFNIFFTSWSPLAIGIWDRLLPFKVMIDYPALYHLSQSSEGFSLKAYFIWMFTGLVHATVISIIAYQIFENDILWYNGRVANYYVMGTVINIAVVVVVNLKAIIETDSITIMSWIALFGSIIMLFIFFFSYSLTSPASPIIKVEPAMADTIIHVLTSPIALTYIIFVVPVSLSFDLLIKLLQRSLYRTIRDEVVSREFDVKQFNDLYYPLVKVKQIVTKASESALSLVNIQTKQRGYSFSQDKEPAVPQSDVVRLYDSRMPKISTI</sequence>
<keyword evidence="20" id="KW-1185">Reference proteome</keyword>
<dbReference type="InterPro" id="IPR006539">
    <property type="entry name" value="P-type_ATPase_IV"/>
</dbReference>
<dbReference type="InterPro" id="IPR032631">
    <property type="entry name" value="P-type_ATPase_N"/>
</dbReference>
<protein>
    <recommendedName>
        <fullName evidence="16">Phospholipid-transporting ATPase</fullName>
        <ecNumber evidence="16">7.6.2.1</ecNumber>
    </recommendedName>
</protein>
<dbReference type="InterPro" id="IPR001757">
    <property type="entry name" value="P_typ_ATPase"/>
</dbReference>
<evidence type="ECO:0000256" key="14">
    <source>
        <dbReference type="PIRSR" id="PIRSR606539-2"/>
    </source>
</evidence>
<dbReference type="PANTHER" id="PTHR24092">
    <property type="entry name" value="PROBABLE PHOSPHOLIPID-TRANSPORTING ATPASE"/>
    <property type="match status" value="1"/>
</dbReference>
<feature type="domain" description="P-type ATPase N-terminal" evidence="17">
    <location>
        <begin position="23"/>
        <end position="75"/>
    </location>
</feature>
<dbReference type="NCBIfam" id="TIGR01494">
    <property type="entry name" value="ATPase_P-type"/>
    <property type="match status" value="1"/>
</dbReference>
<comment type="caution">
    <text evidence="19">The sequence shown here is derived from an EMBL/GenBank/DDBJ whole genome shotgun (WGS) entry which is preliminary data.</text>
</comment>
<feature type="binding site" evidence="14">
    <location>
        <position position="666"/>
    </location>
    <ligand>
        <name>ATP</name>
        <dbReference type="ChEBI" id="CHEBI:30616"/>
    </ligand>
</feature>
<keyword evidence="9 16" id="KW-1278">Translocase</keyword>
<comment type="subcellular location">
    <subcellularLocation>
        <location evidence="1 16">Membrane</location>
        <topology evidence="1 16">Multi-pass membrane protein</topology>
    </subcellularLocation>
</comment>
<dbReference type="PANTHER" id="PTHR24092:SF150">
    <property type="entry name" value="PHOSPHOLIPID-TRANSPORTING ATPASE"/>
    <property type="match status" value="1"/>
</dbReference>
<evidence type="ECO:0000256" key="3">
    <source>
        <dbReference type="ARBA" id="ARBA00022553"/>
    </source>
</evidence>
<dbReference type="OrthoDB" id="377733at2759"/>
<dbReference type="GO" id="GO:0016887">
    <property type="term" value="F:ATP hydrolysis activity"/>
    <property type="evidence" value="ECO:0007669"/>
    <property type="project" value="InterPro"/>
</dbReference>
<dbReference type="GO" id="GO:0005802">
    <property type="term" value="C:trans-Golgi network"/>
    <property type="evidence" value="ECO:0007669"/>
    <property type="project" value="TreeGrafter"/>
</dbReference>
<dbReference type="GO" id="GO:0000287">
    <property type="term" value="F:magnesium ion binding"/>
    <property type="evidence" value="ECO:0007669"/>
    <property type="project" value="UniProtKB-UniRule"/>
</dbReference>
<dbReference type="InterPro" id="IPR036412">
    <property type="entry name" value="HAD-like_sf"/>
</dbReference>
<feature type="domain" description="P-type ATPase C-terminal" evidence="18">
    <location>
        <begin position="806"/>
        <end position="1059"/>
    </location>
</feature>
<feature type="binding site" evidence="14">
    <location>
        <position position="403"/>
    </location>
    <ligand>
        <name>ATP</name>
        <dbReference type="ChEBI" id="CHEBI:30616"/>
    </ligand>
</feature>
<accession>A0A8J2PWJ2</accession>
<dbReference type="Gene3D" id="2.70.150.10">
    <property type="entry name" value="Calcium-transporting ATPase, cytoplasmic transduction domain A"/>
    <property type="match status" value="1"/>
</dbReference>
<reference evidence="19" key="1">
    <citation type="submission" date="2021-09" db="EMBL/GenBank/DDBJ databases">
        <authorList>
            <consortium name="Pathogen Informatics"/>
        </authorList>
    </citation>
    <scope>NUCLEOTIDE SEQUENCE</scope>
</reference>
<evidence type="ECO:0000256" key="4">
    <source>
        <dbReference type="ARBA" id="ARBA00022692"/>
    </source>
</evidence>
<evidence type="ECO:0000256" key="7">
    <source>
        <dbReference type="ARBA" id="ARBA00022840"/>
    </source>
</evidence>
<dbReference type="InterPro" id="IPR044492">
    <property type="entry name" value="P_typ_ATPase_HD_dom"/>
</dbReference>
<dbReference type="Pfam" id="PF16212">
    <property type="entry name" value="PhoLip_ATPase_C"/>
    <property type="match status" value="1"/>
</dbReference>
<dbReference type="SUPFAM" id="SSF81653">
    <property type="entry name" value="Calcium ATPase, transduction domain A"/>
    <property type="match status" value="1"/>
</dbReference>
<evidence type="ECO:0000256" key="12">
    <source>
        <dbReference type="ARBA" id="ARBA00034036"/>
    </source>
</evidence>
<evidence type="ECO:0000256" key="11">
    <source>
        <dbReference type="ARBA" id="ARBA00023136"/>
    </source>
</evidence>
<feature type="binding site" evidence="14">
    <location>
        <position position="782"/>
    </location>
    <ligand>
        <name>ATP</name>
        <dbReference type="ChEBI" id="CHEBI:30616"/>
    </ligand>
</feature>
<dbReference type="InterPro" id="IPR023299">
    <property type="entry name" value="ATPase_P-typ_cyto_dom_N"/>
</dbReference>
<evidence type="ECO:0000259" key="17">
    <source>
        <dbReference type="Pfam" id="PF16209"/>
    </source>
</evidence>
<feature type="transmembrane region" description="Helical" evidence="16">
    <location>
        <begin position="837"/>
        <end position="857"/>
    </location>
</feature>
<feature type="transmembrane region" description="Helical" evidence="16">
    <location>
        <begin position="953"/>
        <end position="976"/>
    </location>
</feature>
<dbReference type="FunFam" id="3.40.50.1000:FF:000084">
    <property type="entry name" value="Phospholipid-transporting ATPase"/>
    <property type="match status" value="1"/>
</dbReference>
<evidence type="ECO:0000256" key="16">
    <source>
        <dbReference type="RuleBase" id="RU362033"/>
    </source>
</evidence>
<keyword evidence="3" id="KW-0597">Phosphoprotein</keyword>
<dbReference type="AlphaFoldDB" id="A0A8J2PWJ2"/>
<feature type="binding site" evidence="14">
    <location>
        <position position="487"/>
    </location>
    <ligand>
        <name>ATP</name>
        <dbReference type="ChEBI" id="CHEBI:30616"/>
    </ligand>
</feature>
<evidence type="ECO:0000256" key="5">
    <source>
        <dbReference type="ARBA" id="ARBA00022723"/>
    </source>
</evidence>
<dbReference type="SUPFAM" id="SSF81660">
    <property type="entry name" value="Metal cation-transporting ATPase, ATP-binding domain N"/>
    <property type="match status" value="1"/>
</dbReference>
<dbReference type="Pfam" id="PF16209">
    <property type="entry name" value="PhoLip_ATPase_N"/>
    <property type="match status" value="1"/>
</dbReference>
<evidence type="ECO:0000256" key="6">
    <source>
        <dbReference type="ARBA" id="ARBA00022741"/>
    </source>
</evidence>
<comment type="cofactor">
    <cofactor evidence="15">
        <name>Mg(2+)</name>
        <dbReference type="ChEBI" id="CHEBI:18420"/>
    </cofactor>
</comment>
<evidence type="ECO:0000259" key="18">
    <source>
        <dbReference type="Pfam" id="PF16212"/>
    </source>
</evidence>
<feature type="binding site" evidence="14">
    <location>
        <position position="404"/>
    </location>
    <ligand>
        <name>ATP</name>
        <dbReference type="ChEBI" id="CHEBI:30616"/>
    </ligand>
</feature>
<comment type="catalytic activity">
    <reaction evidence="12 16">
        <text>ATP + H2O + phospholipidSide 1 = ADP + phosphate + phospholipidSide 2.</text>
        <dbReference type="EC" id="7.6.2.1"/>
    </reaction>
</comment>
<dbReference type="GO" id="GO:0140326">
    <property type="term" value="F:ATPase-coupled intramembrane lipid transporter activity"/>
    <property type="evidence" value="ECO:0007669"/>
    <property type="project" value="UniProtKB-EC"/>
</dbReference>
<evidence type="ECO:0000256" key="9">
    <source>
        <dbReference type="ARBA" id="ARBA00022967"/>
    </source>
</evidence>
<feature type="binding site" evidence="14">
    <location>
        <position position="405"/>
    </location>
    <ligand>
        <name>ATP</name>
        <dbReference type="ChEBI" id="CHEBI:30616"/>
    </ligand>
</feature>
<feature type="binding site" evidence="14">
    <location>
        <position position="528"/>
    </location>
    <ligand>
        <name>ATP</name>
        <dbReference type="ChEBI" id="CHEBI:30616"/>
    </ligand>
</feature>
<keyword evidence="11 16" id="KW-0472">Membrane</keyword>
<dbReference type="GO" id="GO:0005886">
    <property type="term" value="C:plasma membrane"/>
    <property type="evidence" value="ECO:0007669"/>
    <property type="project" value="TreeGrafter"/>
</dbReference>
<dbReference type="Gene3D" id="3.40.1110.10">
    <property type="entry name" value="Calcium-transporting ATPase, cytoplasmic domain N"/>
    <property type="match status" value="1"/>
</dbReference>
<proteinExistence type="inferred from homology"/>
<feature type="active site" description="4-aspartylphosphate intermediate" evidence="13">
    <location>
        <position position="403"/>
    </location>
</feature>
<feature type="binding site" evidence="15">
    <location>
        <position position="783"/>
    </location>
    <ligand>
        <name>Mg(2+)</name>
        <dbReference type="ChEBI" id="CHEBI:18420"/>
    </ligand>
</feature>
<feature type="binding site" evidence="14">
    <location>
        <position position="586"/>
    </location>
    <ligand>
        <name>ATP</name>
        <dbReference type="ChEBI" id="CHEBI:30616"/>
    </ligand>
</feature>
<keyword evidence="5 15" id="KW-0479">Metal-binding</keyword>
<dbReference type="InterPro" id="IPR018303">
    <property type="entry name" value="ATPase_P-typ_P_site"/>
</dbReference>
<dbReference type="SFLD" id="SFLDS00003">
    <property type="entry name" value="Haloacid_Dehalogenase"/>
    <property type="match status" value="1"/>
</dbReference>
<feature type="transmembrane region" description="Helical" evidence="16">
    <location>
        <begin position="334"/>
        <end position="357"/>
    </location>
</feature>